<reference evidence="1" key="1">
    <citation type="journal article" date="2023" name="IScience">
        <title>Live-bearing cockroach genome reveals convergent evolutionary mechanisms linked to viviparity in insects and beyond.</title>
        <authorList>
            <person name="Fouks B."/>
            <person name="Harrison M.C."/>
            <person name="Mikhailova A.A."/>
            <person name="Marchal E."/>
            <person name="English S."/>
            <person name="Carruthers M."/>
            <person name="Jennings E.C."/>
            <person name="Chiamaka E.L."/>
            <person name="Frigard R.A."/>
            <person name="Pippel M."/>
            <person name="Attardo G.M."/>
            <person name="Benoit J.B."/>
            <person name="Bornberg-Bauer E."/>
            <person name="Tobe S.S."/>
        </authorList>
    </citation>
    <scope>NUCLEOTIDE SEQUENCE</scope>
    <source>
        <strain evidence="1">Stay&amp;Tobe</strain>
    </source>
</reference>
<reference evidence="1" key="2">
    <citation type="submission" date="2023-05" db="EMBL/GenBank/DDBJ databases">
        <authorList>
            <person name="Fouks B."/>
        </authorList>
    </citation>
    <scope>NUCLEOTIDE SEQUENCE</scope>
    <source>
        <strain evidence="1">Stay&amp;Tobe</strain>
        <tissue evidence="1">Testes</tissue>
    </source>
</reference>
<dbReference type="Proteomes" id="UP001233999">
    <property type="component" value="Unassembled WGS sequence"/>
</dbReference>
<proteinExistence type="predicted"/>
<dbReference type="AlphaFoldDB" id="A0AAD8A9L3"/>
<evidence type="ECO:0000313" key="2">
    <source>
        <dbReference type="Proteomes" id="UP001233999"/>
    </source>
</evidence>
<name>A0AAD8A9L3_DIPPU</name>
<dbReference type="EMBL" id="JASPKZ010003058">
    <property type="protein sequence ID" value="KAJ9594287.1"/>
    <property type="molecule type" value="Genomic_DNA"/>
</dbReference>
<accession>A0AAD8A9L3</accession>
<comment type="caution">
    <text evidence="1">The sequence shown here is derived from an EMBL/GenBank/DDBJ whole genome shotgun (WGS) entry which is preliminary data.</text>
</comment>
<protein>
    <submittedName>
        <fullName evidence="1">Uncharacterized protein</fullName>
    </submittedName>
</protein>
<evidence type="ECO:0000313" key="1">
    <source>
        <dbReference type="EMBL" id="KAJ9594287.1"/>
    </source>
</evidence>
<organism evidence="1 2">
    <name type="scientific">Diploptera punctata</name>
    <name type="common">Pacific beetle cockroach</name>
    <dbReference type="NCBI Taxonomy" id="6984"/>
    <lineage>
        <taxon>Eukaryota</taxon>
        <taxon>Metazoa</taxon>
        <taxon>Ecdysozoa</taxon>
        <taxon>Arthropoda</taxon>
        <taxon>Hexapoda</taxon>
        <taxon>Insecta</taxon>
        <taxon>Pterygota</taxon>
        <taxon>Neoptera</taxon>
        <taxon>Polyneoptera</taxon>
        <taxon>Dictyoptera</taxon>
        <taxon>Blattodea</taxon>
        <taxon>Blaberoidea</taxon>
        <taxon>Blaberidae</taxon>
        <taxon>Diplopterinae</taxon>
        <taxon>Diploptera</taxon>
    </lineage>
</organism>
<feature type="non-terminal residue" evidence="1">
    <location>
        <position position="85"/>
    </location>
</feature>
<gene>
    <name evidence="1" type="ORF">L9F63_014292</name>
</gene>
<feature type="non-terminal residue" evidence="1">
    <location>
        <position position="1"/>
    </location>
</feature>
<keyword evidence="2" id="KW-1185">Reference proteome</keyword>
<sequence>SERPVRAPFHLYWSSRILSSSLFFKLHGATNLEGPWPIIRLQASHPQNQFPYVIVEKEMQVNLALADVALPAHSSFSNHPRNFFT</sequence>